<sequence length="645" mass="72178">MSGNTDKGNASLLQQALKVNKKPFPWVKAFLAGLAAGLPVIIGILFGELEYGLLTGMGGFTYLYVFNIPYAQRAKKLFFVAIGITLSSFLGTIAAPFPLAVAIIMGIIAAMATFVFGALRFTGPSAIFFVLVFAMTSGMPTEPELAFQRAGFVFLGGALSWLIAMAGWFVKPFGPETDVVKRAYNELTILIKSIGTEQFDEQRYKVMSSLNDVEDILIAGYLPLRRKKRYDRLYVLNDHLNRIFLEVIKNFLNERTAPPQKLIEQLQVLSNSVDKNRLDIIEIEEDEVRGWHAKYKQLYAIIKRLDWDTEDISSHVKEEIELSKPTVRKALLHSFDKNSIVLLSALRIGIMTIIAGIIAYQFHFERSFWVPLSCVAVMSGATVVATYHRAIQRGIGTIVGILIASFILSFHPTGLVIALLIFLLTFITELFIVKNYGLAAIFFTPNALLMAETVTPGDFAFTYFAQARIIDVFIGSIIGLLGVLIIGRSSASSRLPHLISKTIRSQAQLMFTMFSTHTKDGHESERELSKLKTNIQGLKTVYNTAAGEIPIDRSALTYYWPVVFWLEQITYFLEKTAEEKAHQVKLSDEALAQLLYSYESLANAAYREHAPANLSFPKMQGLSNLKNDMIHLQRSLQMHEEKHPS</sequence>
<feature type="transmembrane region" description="Helical" evidence="7">
    <location>
        <begin position="463"/>
        <end position="486"/>
    </location>
</feature>
<dbReference type="GO" id="GO:0005886">
    <property type="term" value="C:plasma membrane"/>
    <property type="evidence" value="ECO:0007669"/>
    <property type="project" value="UniProtKB-SubCell"/>
</dbReference>
<keyword evidence="5 7" id="KW-0472">Membrane</keyword>
<evidence type="ECO:0000256" key="3">
    <source>
        <dbReference type="ARBA" id="ARBA00022692"/>
    </source>
</evidence>
<evidence type="ECO:0000256" key="1">
    <source>
        <dbReference type="ARBA" id="ARBA00004651"/>
    </source>
</evidence>
<feature type="transmembrane region" description="Helical" evidence="7">
    <location>
        <begin position="340"/>
        <end position="362"/>
    </location>
</feature>
<comment type="subcellular location">
    <subcellularLocation>
        <location evidence="1">Cell membrane</location>
        <topology evidence="1">Multi-pass membrane protein</topology>
    </subcellularLocation>
</comment>
<evidence type="ECO:0000259" key="8">
    <source>
        <dbReference type="Pfam" id="PF13515"/>
    </source>
</evidence>
<feature type="transmembrane region" description="Helical" evidence="7">
    <location>
        <begin position="51"/>
        <end position="70"/>
    </location>
</feature>
<comment type="similarity">
    <text evidence="6">Belongs to the YccS/YhfK family.</text>
</comment>
<dbReference type="PANTHER" id="PTHR30509">
    <property type="entry name" value="P-HYDROXYBENZOIC ACID EFFLUX PUMP SUBUNIT-RELATED"/>
    <property type="match status" value="1"/>
</dbReference>
<dbReference type="Proteomes" id="UP000215137">
    <property type="component" value="Chromosome"/>
</dbReference>
<dbReference type="EMBL" id="CP022983">
    <property type="protein sequence ID" value="ASV68631.1"/>
    <property type="molecule type" value="Genomic_DNA"/>
</dbReference>
<keyword evidence="3 7" id="KW-0812">Transmembrane</keyword>
<dbReference type="Pfam" id="PF13515">
    <property type="entry name" value="FUSC_2"/>
    <property type="match status" value="1"/>
</dbReference>
<keyword evidence="10" id="KW-1185">Reference proteome</keyword>
<accession>A0A248TKE9</accession>
<evidence type="ECO:0000256" key="2">
    <source>
        <dbReference type="ARBA" id="ARBA00022475"/>
    </source>
</evidence>
<evidence type="ECO:0000256" key="4">
    <source>
        <dbReference type="ARBA" id="ARBA00022989"/>
    </source>
</evidence>
<dbReference type="InterPro" id="IPR049453">
    <property type="entry name" value="Memb_transporter_dom"/>
</dbReference>
<dbReference type="KEGG" id="bko:CKF48_15875"/>
<evidence type="ECO:0000256" key="7">
    <source>
        <dbReference type="SAM" id="Phobius"/>
    </source>
</evidence>
<proteinExistence type="inferred from homology"/>
<feature type="transmembrane region" description="Helical" evidence="7">
    <location>
        <begin position="26"/>
        <end position="45"/>
    </location>
</feature>
<evidence type="ECO:0000313" key="9">
    <source>
        <dbReference type="EMBL" id="ASV68631.1"/>
    </source>
</evidence>
<keyword evidence="2" id="KW-1003">Cell membrane</keyword>
<feature type="transmembrane region" description="Helical" evidence="7">
    <location>
        <begin position="147"/>
        <end position="170"/>
    </location>
</feature>
<feature type="domain" description="Integral membrane bound transporter" evidence="8">
    <location>
        <begin position="354"/>
        <end position="481"/>
    </location>
</feature>
<dbReference type="PANTHER" id="PTHR30509:SF9">
    <property type="entry name" value="MULTIDRUG RESISTANCE PROTEIN MDTO"/>
    <property type="match status" value="1"/>
</dbReference>
<dbReference type="AlphaFoldDB" id="A0A248TKE9"/>
<gene>
    <name evidence="9" type="ORF">CKF48_15875</name>
</gene>
<feature type="transmembrane region" description="Helical" evidence="7">
    <location>
        <begin position="368"/>
        <end position="387"/>
    </location>
</feature>
<evidence type="ECO:0000256" key="5">
    <source>
        <dbReference type="ARBA" id="ARBA00023136"/>
    </source>
</evidence>
<reference evidence="9 10" key="1">
    <citation type="submission" date="2017-08" db="EMBL/GenBank/DDBJ databases">
        <title>Complete Genome Sequence of Bacillus kochii Oregon-R-modENCODE STRAIN BDGP4, isolated from Drosophila melanogaster gut.</title>
        <authorList>
            <person name="Wan K.H."/>
            <person name="Yu C."/>
            <person name="Park S."/>
            <person name="Hammonds A.S."/>
            <person name="Booth B.W."/>
            <person name="Celniker S.E."/>
        </authorList>
    </citation>
    <scope>NUCLEOTIDE SEQUENCE [LARGE SCALE GENOMIC DNA]</scope>
    <source>
        <strain evidence="9 10">BDGP4</strain>
    </source>
</reference>
<name>A0A248TKE9_9BACI</name>
<protein>
    <recommendedName>
        <fullName evidence="8">Integral membrane bound transporter domain-containing protein</fullName>
    </recommendedName>
</protein>
<organism evidence="9 10">
    <name type="scientific">Cytobacillus kochii</name>
    <dbReference type="NCBI Taxonomy" id="859143"/>
    <lineage>
        <taxon>Bacteria</taxon>
        <taxon>Bacillati</taxon>
        <taxon>Bacillota</taxon>
        <taxon>Bacilli</taxon>
        <taxon>Bacillales</taxon>
        <taxon>Bacillaceae</taxon>
        <taxon>Cytobacillus</taxon>
    </lineage>
</organism>
<feature type="transmembrane region" description="Helical" evidence="7">
    <location>
        <begin position="77"/>
        <end position="95"/>
    </location>
</feature>
<feature type="transmembrane region" description="Helical" evidence="7">
    <location>
        <begin position="126"/>
        <end position="141"/>
    </location>
</feature>
<evidence type="ECO:0000256" key="6">
    <source>
        <dbReference type="ARBA" id="ARBA00043993"/>
    </source>
</evidence>
<dbReference type="RefSeq" id="WP_095372201.1">
    <property type="nucleotide sequence ID" value="NZ_CP022983.1"/>
</dbReference>
<dbReference type="OrthoDB" id="581879at2"/>
<evidence type="ECO:0000313" key="10">
    <source>
        <dbReference type="Proteomes" id="UP000215137"/>
    </source>
</evidence>
<feature type="transmembrane region" description="Helical" evidence="7">
    <location>
        <begin position="399"/>
        <end position="427"/>
    </location>
</feature>
<keyword evidence="4 7" id="KW-1133">Transmembrane helix</keyword>